<gene>
    <name evidence="2" type="ORF">VNI00_006937</name>
</gene>
<dbReference type="AlphaFoldDB" id="A0AAW0D2M9"/>
<evidence type="ECO:0000313" key="2">
    <source>
        <dbReference type="EMBL" id="KAK7045942.1"/>
    </source>
</evidence>
<proteinExistence type="predicted"/>
<evidence type="ECO:0008006" key="4">
    <source>
        <dbReference type="Google" id="ProtNLM"/>
    </source>
</evidence>
<name>A0AAW0D2M9_9AGAR</name>
<keyword evidence="3" id="KW-1185">Reference proteome</keyword>
<protein>
    <recommendedName>
        <fullName evidence="4">F-box domain-containing protein</fullName>
    </recommendedName>
</protein>
<dbReference type="EMBL" id="JAYKXP010000022">
    <property type="protein sequence ID" value="KAK7045942.1"/>
    <property type="molecule type" value="Genomic_DNA"/>
</dbReference>
<evidence type="ECO:0000256" key="1">
    <source>
        <dbReference type="SAM" id="MobiDB-lite"/>
    </source>
</evidence>
<accession>A0AAW0D2M9</accession>
<evidence type="ECO:0000313" key="3">
    <source>
        <dbReference type="Proteomes" id="UP001383192"/>
    </source>
</evidence>
<reference evidence="2 3" key="1">
    <citation type="submission" date="2024-01" db="EMBL/GenBank/DDBJ databases">
        <title>A draft genome for a cacao thread blight-causing isolate of Paramarasmius palmivorus.</title>
        <authorList>
            <person name="Baruah I.K."/>
            <person name="Bukari Y."/>
            <person name="Amoako-Attah I."/>
            <person name="Meinhardt L.W."/>
            <person name="Bailey B.A."/>
            <person name="Cohen S.P."/>
        </authorList>
    </citation>
    <scope>NUCLEOTIDE SEQUENCE [LARGE SCALE GENOMIC DNA]</scope>
    <source>
        <strain evidence="2 3">GH-12</strain>
    </source>
</reference>
<dbReference type="Proteomes" id="UP001383192">
    <property type="component" value="Unassembled WGS sequence"/>
</dbReference>
<sequence>MPKGQGPRSHPAPAISPSKSKGKKKTEDESFMEFYPGSKRRVDEETKAKIRTDPMLKASWQAHYEYLNSRTRTEDSADWPITLPREIMDIIMGDPSLGIREHLALAATCAALRRCYHHNDIWHDIRKMRCVSKNGRQVPLEIQLYTRRPPDSKQMLHLATSPQKKKANGPYFKELADPYSLHKVSIKDCWKHRITAQKAKELYPLVTDEHLARLRYFEQNHNGYPNQWTEEGYAEVCVEWMFYRVKAGMEPTPKIEEAN</sequence>
<organism evidence="2 3">
    <name type="scientific">Paramarasmius palmivorus</name>
    <dbReference type="NCBI Taxonomy" id="297713"/>
    <lineage>
        <taxon>Eukaryota</taxon>
        <taxon>Fungi</taxon>
        <taxon>Dikarya</taxon>
        <taxon>Basidiomycota</taxon>
        <taxon>Agaricomycotina</taxon>
        <taxon>Agaricomycetes</taxon>
        <taxon>Agaricomycetidae</taxon>
        <taxon>Agaricales</taxon>
        <taxon>Marasmiineae</taxon>
        <taxon>Marasmiaceae</taxon>
        <taxon>Paramarasmius</taxon>
    </lineage>
</organism>
<feature type="region of interest" description="Disordered" evidence="1">
    <location>
        <begin position="1"/>
        <end position="38"/>
    </location>
</feature>
<comment type="caution">
    <text evidence="2">The sequence shown here is derived from an EMBL/GenBank/DDBJ whole genome shotgun (WGS) entry which is preliminary data.</text>
</comment>